<feature type="transmembrane region" description="Helical" evidence="1">
    <location>
        <begin position="158"/>
        <end position="177"/>
    </location>
</feature>
<dbReference type="EMBL" id="CP042593">
    <property type="protein sequence ID" value="QED49739.1"/>
    <property type="molecule type" value="Genomic_DNA"/>
</dbReference>
<reference evidence="3" key="1">
    <citation type="submission" date="2019-08" db="EMBL/GenBank/DDBJ databases">
        <authorList>
            <person name="Zheng X."/>
        </authorList>
    </citation>
    <scope>NUCLEOTIDE SEQUENCE [LARGE SCALE GENOMIC DNA]</scope>
    <source>
        <strain evidence="3">FJAT-25496</strain>
    </source>
</reference>
<protein>
    <submittedName>
        <fullName evidence="2">Multidrug resistance efflux transporter family protein</fullName>
    </submittedName>
</protein>
<keyword evidence="3" id="KW-1185">Reference proteome</keyword>
<dbReference type="KEGG" id="bda:FSZ17_22050"/>
<dbReference type="STRING" id="1742359.GCA_001439625_03097"/>
<dbReference type="Proteomes" id="UP000321555">
    <property type="component" value="Chromosome"/>
</dbReference>
<keyword evidence="1" id="KW-1133">Transmembrane helix</keyword>
<dbReference type="RefSeq" id="WP_057772814.1">
    <property type="nucleotide sequence ID" value="NZ_CP042593.1"/>
</dbReference>
<proteinExistence type="predicted"/>
<keyword evidence="1" id="KW-0472">Membrane</keyword>
<feature type="transmembrane region" description="Helical" evidence="1">
    <location>
        <begin position="96"/>
        <end position="116"/>
    </location>
</feature>
<feature type="transmembrane region" description="Helical" evidence="1">
    <location>
        <begin position="70"/>
        <end position="90"/>
    </location>
</feature>
<evidence type="ECO:0000256" key="1">
    <source>
        <dbReference type="SAM" id="Phobius"/>
    </source>
</evidence>
<name>A0A5B8ZD62_CYTDA</name>
<accession>A0A5B8ZD62</accession>
<evidence type="ECO:0000313" key="3">
    <source>
        <dbReference type="Proteomes" id="UP000321555"/>
    </source>
</evidence>
<feature type="transmembrane region" description="Helical" evidence="1">
    <location>
        <begin position="289"/>
        <end position="308"/>
    </location>
</feature>
<sequence>MRPIIIGIFAAFFFAFTFVLNRFMELSGGSWIWSASLRYIFMIPFLFVLVLGRRNLKPLLIEMKRNPGKWFLWSFVGFGLFYAPLCFAAAYGPGWLIAGTWQVTIISGSLLAPLFFETKQTVKGPIKVKGKIPLMGLAMSLIILLGVGLMQLEQANVLSIKTFMLGVLPVLLASFAYPLGNRKMMEICDNRLDAYQRVLGMTMASFPFWLLLAFYGVATVGLPSTGQTVQSLFVALFSGVIATVLFFKATDLVKGDMQKLAAVEATQSFEVLFAVLGELLILSAPAPTYVAWIGILLVIVGMVLHSYVSNKEKGEWKKSRYTAESDRYTEKEADNMLKVADTPKK</sequence>
<feature type="transmembrane region" description="Helical" evidence="1">
    <location>
        <begin position="5"/>
        <end position="24"/>
    </location>
</feature>
<organism evidence="2 3">
    <name type="scientific">Cytobacillus dafuensis</name>
    <name type="common">Bacillus dafuensis</name>
    <dbReference type="NCBI Taxonomy" id="1742359"/>
    <lineage>
        <taxon>Bacteria</taxon>
        <taxon>Bacillati</taxon>
        <taxon>Bacillota</taxon>
        <taxon>Bacilli</taxon>
        <taxon>Bacillales</taxon>
        <taxon>Bacillaceae</taxon>
        <taxon>Cytobacillus</taxon>
    </lineage>
</organism>
<dbReference type="OrthoDB" id="3457556at2"/>
<feature type="transmembrane region" description="Helical" evidence="1">
    <location>
        <begin position="261"/>
        <end position="283"/>
    </location>
</feature>
<feature type="transmembrane region" description="Helical" evidence="1">
    <location>
        <begin position="30"/>
        <end position="50"/>
    </location>
</feature>
<feature type="transmembrane region" description="Helical" evidence="1">
    <location>
        <begin position="132"/>
        <end position="152"/>
    </location>
</feature>
<dbReference type="InterPro" id="IPR032713">
    <property type="entry name" value="EmrE"/>
</dbReference>
<dbReference type="Pfam" id="PF13536">
    <property type="entry name" value="EmrE"/>
    <property type="match status" value="1"/>
</dbReference>
<gene>
    <name evidence="2" type="ORF">FSZ17_22050</name>
</gene>
<dbReference type="AlphaFoldDB" id="A0A5B8ZD62"/>
<feature type="transmembrane region" description="Helical" evidence="1">
    <location>
        <begin position="229"/>
        <end position="249"/>
    </location>
</feature>
<feature type="transmembrane region" description="Helical" evidence="1">
    <location>
        <begin position="198"/>
        <end position="217"/>
    </location>
</feature>
<keyword evidence="1" id="KW-0812">Transmembrane</keyword>
<evidence type="ECO:0000313" key="2">
    <source>
        <dbReference type="EMBL" id="QED49739.1"/>
    </source>
</evidence>